<evidence type="ECO:0000313" key="1">
    <source>
        <dbReference type="EMBL" id="KAK9529900.1"/>
    </source>
</evidence>
<reference evidence="1 2" key="1">
    <citation type="journal article" date="2024" name="Genome Biol. Evol.">
        <title>Chromosome-level genome assembly of the viviparous eelpout Zoarces viviparus.</title>
        <authorList>
            <person name="Fuhrmann N."/>
            <person name="Brasseur M.V."/>
            <person name="Bakowski C.E."/>
            <person name="Podsiadlowski L."/>
            <person name="Prost S."/>
            <person name="Krehenwinkel H."/>
            <person name="Mayer C."/>
        </authorList>
    </citation>
    <scope>NUCLEOTIDE SEQUENCE [LARGE SCALE GENOMIC DNA]</scope>
    <source>
        <strain evidence="1">NO-MEL_2022_Ind0_liver</strain>
    </source>
</reference>
<accession>A0AAW1F640</accession>
<comment type="caution">
    <text evidence="1">The sequence shown here is derived from an EMBL/GenBank/DDBJ whole genome shotgun (WGS) entry which is preliminary data.</text>
</comment>
<evidence type="ECO:0000313" key="2">
    <source>
        <dbReference type="Proteomes" id="UP001488805"/>
    </source>
</evidence>
<name>A0AAW1F640_ZOAVI</name>
<sequence>MMRKVTRLTSFIKPSSPNEITQLKVQQNTDTWMQNNMHILHEHYDSVITGGLETIPTFNQISFDKAIQWGRSRYGRKLTSSSINTLRDITSKSPPTEMSSPSRLSPLDYPLLPNLANPLFQQLHPSHPPISSLFITTSPVTPSSPPPYFSHSLLQRSPSS</sequence>
<gene>
    <name evidence="1" type="ORF">VZT92_011449</name>
</gene>
<proteinExistence type="predicted"/>
<dbReference type="AlphaFoldDB" id="A0AAW1F640"/>
<keyword evidence="2" id="KW-1185">Reference proteome</keyword>
<dbReference type="EMBL" id="JBCEZU010000100">
    <property type="protein sequence ID" value="KAK9529900.1"/>
    <property type="molecule type" value="Genomic_DNA"/>
</dbReference>
<dbReference type="Proteomes" id="UP001488805">
    <property type="component" value="Unassembled WGS sequence"/>
</dbReference>
<organism evidence="1 2">
    <name type="scientific">Zoarces viviparus</name>
    <name type="common">Viviparous eelpout</name>
    <name type="synonym">Blennius viviparus</name>
    <dbReference type="NCBI Taxonomy" id="48416"/>
    <lineage>
        <taxon>Eukaryota</taxon>
        <taxon>Metazoa</taxon>
        <taxon>Chordata</taxon>
        <taxon>Craniata</taxon>
        <taxon>Vertebrata</taxon>
        <taxon>Euteleostomi</taxon>
        <taxon>Actinopterygii</taxon>
        <taxon>Neopterygii</taxon>
        <taxon>Teleostei</taxon>
        <taxon>Neoteleostei</taxon>
        <taxon>Acanthomorphata</taxon>
        <taxon>Eupercaria</taxon>
        <taxon>Perciformes</taxon>
        <taxon>Cottioidei</taxon>
        <taxon>Zoarcales</taxon>
        <taxon>Zoarcidae</taxon>
        <taxon>Zoarcinae</taxon>
        <taxon>Zoarces</taxon>
    </lineage>
</organism>
<protein>
    <submittedName>
        <fullName evidence="1">Uncharacterized protein</fullName>
    </submittedName>
</protein>